<organism evidence="1 2">
    <name type="scientific">Pisolithus tinctorius Marx 270</name>
    <dbReference type="NCBI Taxonomy" id="870435"/>
    <lineage>
        <taxon>Eukaryota</taxon>
        <taxon>Fungi</taxon>
        <taxon>Dikarya</taxon>
        <taxon>Basidiomycota</taxon>
        <taxon>Agaricomycotina</taxon>
        <taxon>Agaricomycetes</taxon>
        <taxon>Agaricomycetidae</taxon>
        <taxon>Boletales</taxon>
        <taxon>Sclerodermatineae</taxon>
        <taxon>Pisolithaceae</taxon>
        <taxon>Pisolithus</taxon>
    </lineage>
</organism>
<dbReference type="HOGENOM" id="CLU_2400559_0_0_1"/>
<dbReference type="EMBL" id="KN831954">
    <property type="protein sequence ID" value="KIO09705.1"/>
    <property type="molecule type" value="Genomic_DNA"/>
</dbReference>
<reference evidence="2" key="2">
    <citation type="submission" date="2015-01" db="EMBL/GenBank/DDBJ databases">
        <title>Evolutionary Origins and Diversification of the Mycorrhizal Mutualists.</title>
        <authorList>
            <consortium name="DOE Joint Genome Institute"/>
            <consortium name="Mycorrhizal Genomics Consortium"/>
            <person name="Kohler A."/>
            <person name="Kuo A."/>
            <person name="Nagy L.G."/>
            <person name="Floudas D."/>
            <person name="Copeland A."/>
            <person name="Barry K.W."/>
            <person name="Cichocki N."/>
            <person name="Veneault-Fourrey C."/>
            <person name="LaButti K."/>
            <person name="Lindquist E.A."/>
            <person name="Lipzen A."/>
            <person name="Lundell T."/>
            <person name="Morin E."/>
            <person name="Murat C."/>
            <person name="Riley R."/>
            <person name="Ohm R."/>
            <person name="Sun H."/>
            <person name="Tunlid A."/>
            <person name="Henrissat B."/>
            <person name="Grigoriev I.V."/>
            <person name="Hibbett D.S."/>
            <person name="Martin F."/>
        </authorList>
    </citation>
    <scope>NUCLEOTIDE SEQUENCE [LARGE SCALE GENOMIC DNA]</scope>
    <source>
        <strain evidence="2">Marx 270</strain>
    </source>
</reference>
<accession>A0A0C3P8A5</accession>
<name>A0A0C3P8A5_PISTI</name>
<protein>
    <submittedName>
        <fullName evidence="1">Uncharacterized protein</fullName>
    </submittedName>
</protein>
<gene>
    <name evidence="1" type="ORF">M404DRAFT_283535</name>
</gene>
<evidence type="ECO:0000313" key="2">
    <source>
        <dbReference type="Proteomes" id="UP000054217"/>
    </source>
</evidence>
<dbReference type="AlphaFoldDB" id="A0A0C3P8A5"/>
<dbReference type="InParanoid" id="A0A0C3P8A5"/>
<reference evidence="1 2" key="1">
    <citation type="submission" date="2014-04" db="EMBL/GenBank/DDBJ databases">
        <authorList>
            <consortium name="DOE Joint Genome Institute"/>
            <person name="Kuo A."/>
            <person name="Kohler A."/>
            <person name="Costa M.D."/>
            <person name="Nagy L.G."/>
            <person name="Floudas D."/>
            <person name="Copeland A."/>
            <person name="Barry K.W."/>
            <person name="Cichocki N."/>
            <person name="Veneault-Fourrey C."/>
            <person name="LaButti K."/>
            <person name="Lindquist E.A."/>
            <person name="Lipzen A."/>
            <person name="Lundell T."/>
            <person name="Morin E."/>
            <person name="Murat C."/>
            <person name="Sun H."/>
            <person name="Tunlid A."/>
            <person name="Henrissat B."/>
            <person name="Grigoriev I.V."/>
            <person name="Hibbett D.S."/>
            <person name="Martin F."/>
            <person name="Nordberg H.P."/>
            <person name="Cantor M.N."/>
            <person name="Hua S.X."/>
        </authorList>
    </citation>
    <scope>NUCLEOTIDE SEQUENCE [LARGE SCALE GENOMIC DNA]</scope>
    <source>
        <strain evidence="1 2">Marx 270</strain>
    </source>
</reference>
<keyword evidence="2" id="KW-1185">Reference proteome</keyword>
<dbReference type="Proteomes" id="UP000054217">
    <property type="component" value="Unassembled WGS sequence"/>
</dbReference>
<proteinExistence type="predicted"/>
<sequence>MEVRYYSYNPSQSPVYGLIWHQHHFYAQLCLHHLTRLTRPLPNQINTFRPQTLPNSLVLGHTEFADLAGSCAHRKGSARELVGSRMGSSCMML</sequence>
<evidence type="ECO:0000313" key="1">
    <source>
        <dbReference type="EMBL" id="KIO09705.1"/>
    </source>
</evidence>